<protein>
    <submittedName>
        <fullName evidence="2">Formylglycine-generating enzyme family protein</fullName>
    </submittedName>
</protein>
<dbReference type="EMBL" id="JBHRVQ010000001">
    <property type="protein sequence ID" value="MFC3388720.1"/>
    <property type="molecule type" value="Genomic_DNA"/>
</dbReference>
<dbReference type="InterPro" id="IPR005532">
    <property type="entry name" value="SUMF_dom"/>
</dbReference>
<dbReference type="PANTHER" id="PTHR23150">
    <property type="entry name" value="SULFATASE MODIFYING FACTOR 1, 2"/>
    <property type="match status" value="1"/>
</dbReference>
<proteinExistence type="predicted"/>
<dbReference type="InterPro" id="IPR051043">
    <property type="entry name" value="Sulfatase_Mod_Factor_Kinase"/>
</dbReference>
<name>A0ABV7N545_9STAP</name>
<reference evidence="3" key="1">
    <citation type="journal article" date="2019" name="Int. J. Syst. Evol. Microbiol.">
        <title>The Global Catalogue of Microorganisms (GCM) 10K type strain sequencing project: providing services to taxonomists for standard genome sequencing and annotation.</title>
        <authorList>
            <consortium name="The Broad Institute Genomics Platform"/>
            <consortium name="The Broad Institute Genome Sequencing Center for Infectious Disease"/>
            <person name="Wu L."/>
            <person name="Ma J."/>
        </authorList>
    </citation>
    <scope>NUCLEOTIDE SEQUENCE [LARGE SCALE GENOMIC DNA]</scope>
    <source>
        <strain evidence="3">CCM 7756</strain>
    </source>
</reference>
<dbReference type="Pfam" id="PF03781">
    <property type="entry name" value="FGE-sulfatase"/>
    <property type="match status" value="1"/>
</dbReference>
<evidence type="ECO:0000313" key="2">
    <source>
        <dbReference type="EMBL" id="MFC3388720.1"/>
    </source>
</evidence>
<organism evidence="2 3">
    <name type="scientific">Salinicoccus sesuvii</name>
    <dbReference type="NCBI Taxonomy" id="868281"/>
    <lineage>
        <taxon>Bacteria</taxon>
        <taxon>Bacillati</taxon>
        <taxon>Bacillota</taxon>
        <taxon>Bacilli</taxon>
        <taxon>Bacillales</taxon>
        <taxon>Staphylococcaceae</taxon>
        <taxon>Salinicoccus</taxon>
    </lineage>
</organism>
<evidence type="ECO:0000259" key="1">
    <source>
        <dbReference type="Pfam" id="PF03781"/>
    </source>
</evidence>
<dbReference type="InterPro" id="IPR042095">
    <property type="entry name" value="SUMF_sf"/>
</dbReference>
<dbReference type="RefSeq" id="WP_380654620.1">
    <property type="nucleotide sequence ID" value="NZ_JBHRVQ010000001.1"/>
</dbReference>
<accession>A0ABV7N545</accession>
<keyword evidence="3" id="KW-1185">Reference proteome</keyword>
<dbReference type="Gene3D" id="3.90.1580.10">
    <property type="entry name" value="paralog of FGE (formylglycine-generating enzyme)"/>
    <property type="match status" value="1"/>
</dbReference>
<dbReference type="Proteomes" id="UP001595637">
    <property type="component" value="Unassembled WGS sequence"/>
</dbReference>
<dbReference type="SUPFAM" id="SSF56436">
    <property type="entry name" value="C-type lectin-like"/>
    <property type="match status" value="1"/>
</dbReference>
<dbReference type="PANTHER" id="PTHR23150:SF19">
    <property type="entry name" value="FORMYLGLYCINE-GENERATING ENZYME"/>
    <property type="match status" value="1"/>
</dbReference>
<sequence length="466" mass="54252">MIENSFVDSDFRQQYLKDIEYINYVGSLASSMKWDKKNININHSFIESHISKFKELNIKESIEYMFDSFCFHPIPFFRKYAIDLVNHFSGLSVANDAILILIHDTDDIVFNRAIKTAGERRIENSLHHLMPLIGPLSNYLETGIKTPVGVPHALVAEAMIKIYGTENISSIKEKGKKLFNDGAINPQSNITKKETPENINGMIKISKGHFISGINEENLKNHRLSYRTSIPTEEPFLDTYFIDEFPVTNREYDKFVEDIGDNDEYFKHPDQKDGKTHVRNTINDERFEDDHPVTGIDWYDAYAYAKWCGKELPTELQWEKAARGPEGNIFPWGNEFNSEFVNCYGEKEIDLNEWRQELCKTCNFYPSTTTYPINYIKENESYYGVKDMVGNNWEYTSTNFYSKQPMMPNFKDLDPTQFIEDEEGYPVLKGGAWSSIPDLVSCWYRGKDLLTDRHFEIGFRCVKNLY</sequence>
<feature type="domain" description="Sulfatase-modifying factor enzyme-like" evidence="1">
    <location>
        <begin position="200"/>
        <end position="463"/>
    </location>
</feature>
<evidence type="ECO:0000313" key="3">
    <source>
        <dbReference type="Proteomes" id="UP001595637"/>
    </source>
</evidence>
<comment type="caution">
    <text evidence="2">The sequence shown here is derived from an EMBL/GenBank/DDBJ whole genome shotgun (WGS) entry which is preliminary data.</text>
</comment>
<gene>
    <name evidence="2" type="ORF">ACFOEO_09080</name>
</gene>
<dbReference type="InterPro" id="IPR016187">
    <property type="entry name" value="CTDL_fold"/>
</dbReference>